<protein>
    <submittedName>
        <fullName evidence="2">ABC transporter substrate-binding protein</fullName>
    </submittedName>
</protein>
<proteinExistence type="predicted"/>
<dbReference type="Pfam" id="PF01547">
    <property type="entry name" value="SBP_bac_1"/>
    <property type="match status" value="1"/>
</dbReference>
<sequence>MRTNKLIIILGALILLLLAACSKDETAGGEVSEEAKDNTNETGMPIVEDEIKLNFFAGKSPATADDWNDVMVFNEYEKMTNIDIEWEMVPHASLSEKRNLALASGNMPDAFHSAGMPVADILKYGQQGLFIPLNDLIDQYAPNLKKIMEENPDVKKALTFPDGNIYSFPQMAEPELLSYRIGPLPWINEEWLGTLGLDMPETTEDYYNYLKAVKEEDPNGNGEADEIPYGGTGIATLFSYLQGSFGVANMGTSNANIDLDPESGDLRFFPTTEGYKELLQYMNKLFNEGLIEQNIFSIESDQYHANASEGKYGSTVWYSPGEIFGEDIGEVLTGMPALEGPNGHNQFTTLMSPAFNIGAFVITSANENPAATVRWIDHFYGDEGMKLFFMGIEGETFEETEDGEFVFMDHITDNPDGLTYEQAQAEYLTFPGGGFPSVTSAKYFKGPAMSDKAVAAAETVKPDLVEEPWSAFIYTKEETDTLASVGTDIDKYVEEMRDKFISGDASFDEWDAYVKNIEQMGLEEYMGVKDSAYERYMNN</sequence>
<dbReference type="PANTHER" id="PTHR43649:SF12">
    <property type="entry name" value="DIACETYLCHITOBIOSE BINDING PROTEIN DASA"/>
    <property type="match status" value="1"/>
</dbReference>
<keyword evidence="3" id="KW-1185">Reference proteome</keyword>
<dbReference type="Proteomes" id="UP000218887">
    <property type="component" value="Unassembled WGS sequence"/>
</dbReference>
<dbReference type="InterPro" id="IPR050490">
    <property type="entry name" value="Bact_solute-bd_prot1"/>
</dbReference>
<name>A0A2A2IGM6_9BACI</name>
<dbReference type="Gene3D" id="3.40.190.10">
    <property type="entry name" value="Periplasmic binding protein-like II"/>
    <property type="match status" value="2"/>
</dbReference>
<dbReference type="OrthoDB" id="9787283at2"/>
<dbReference type="RefSeq" id="WP_095653522.1">
    <property type="nucleotide sequence ID" value="NZ_NPOA01000001.1"/>
</dbReference>
<keyword evidence="1" id="KW-0732">Signal</keyword>
<evidence type="ECO:0000256" key="1">
    <source>
        <dbReference type="SAM" id="SignalP"/>
    </source>
</evidence>
<comment type="caution">
    <text evidence="2">The sequence shown here is derived from an EMBL/GenBank/DDBJ whole genome shotgun (WGS) entry which is preliminary data.</text>
</comment>
<gene>
    <name evidence="2" type="ORF">CIL05_00375</name>
</gene>
<accession>A0A2A2IGM6</accession>
<evidence type="ECO:0000313" key="3">
    <source>
        <dbReference type="Proteomes" id="UP000218887"/>
    </source>
</evidence>
<dbReference type="AlphaFoldDB" id="A0A2A2IGM6"/>
<evidence type="ECO:0000313" key="2">
    <source>
        <dbReference type="EMBL" id="PAV31151.1"/>
    </source>
</evidence>
<organism evidence="2 3">
    <name type="scientific">Virgibacillus profundi</name>
    <dbReference type="NCBI Taxonomy" id="2024555"/>
    <lineage>
        <taxon>Bacteria</taxon>
        <taxon>Bacillati</taxon>
        <taxon>Bacillota</taxon>
        <taxon>Bacilli</taxon>
        <taxon>Bacillales</taxon>
        <taxon>Bacillaceae</taxon>
        <taxon>Virgibacillus</taxon>
    </lineage>
</organism>
<dbReference type="SUPFAM" id="SSF53850">
    <property type="entry name" value="Periplasmic binding protein-like II"/>
    <property type="match status" value="1"/>
</dbReference>
<dbReference type="PANTHER" id="PTHR43649">
    <property type="entry name" value="ARABINOSE-BINDING PROTEIN-RELATED"/>
    <property type="match status" value="1"/>
</dbReference>
<dbReference type="EMBL" id="NPOA01000001">
    <property type="protein sequence ID" value="PAV31151.1"/>
    <property type="molecule type" value="Genomic_DNA"/>
</dbReference>
<feature type="chain" id="PRO_5039729434" evidence="1">
    <location>
        <begin position="28"/>
        <end position="539"/>
    </location>
</feature>
<feature type="signal peptide" evidence="1">
    <location>
        <begin position="1"/>
        <end position="27"/>
    </location>
</feature>
<reference evidence="2 3" key="1">
    <citation type="submission" date="2017-08" db="EMBL/GenBank/DDBJ databases">
        <title>Virgibacillus indicus sp. nov. and Virgibacillus profoundi sp. nov, two moderately halophilic bacteria isolated from marine sediment by using the Microfluidic Streak Plate.</title>
        <authorList>
            <person name="Xu B."/>
            <person name="Hu B."/>
            <person name="Wang J."/>
            <person name="Zhu Y."/>
            <person name="Huang L."/>
            <person name="Du W."/>
            <person name="Huang Y."/>
        </authorList>
    </citation>
    <scope>NUCLEOTIDE SEQUENCE [LARGE SCALE GENOMIC DNA]</scope>
    <source>
        <strain evidence="2 3">IO3-P3-H5</strain>
    </source>
</reference>
<dbReference type="InterPro" id="IPR006059">
    <property type="entry name" value="SBP"/>
</dbReference>
<dbReference type="PROSITE" id="PS51257">
    <property type="entry name" value="PROKAR_LIPOPROTEIN"/>
    <property type="match status" value="1"/>
</dbReference>